<dbReference type="Gene3D" id="1.10.3720.10">
    <property type="entry name" value="MetI-like"/>
    <property type="match status" value="1"/>
</dbReference>
<evidence type="ECO:0000313" key="10">
    <source>
        <dbReference type="Proteomes" id="UP000596248"/>
    </source>
</evidence>
<accession>A0ABX7FKP2</accession>
<keyword evidence="6 7" id="KW-0472">Membrane</keyword>
<keyword evidence="2 7" id="KW-0813">Transport</keyword>
<feature type="domain" description="ABC transmembrane type-1" evidence="8">
    <location>
        <begin position="95"/>
        <end position="297"/>
    </location>
</feature>
<evidence type="ECO:0000256" key="6">
    <source>
        <dbReference type="ARBA" id="ARBA00023136"/>
    </source>
</evidence>
<evidence type="ECO:0000256" key="4">
    <source>
        <dbReference type="ARBA" id="ARBA00022692"/>
    </source>
</evidence>
<dbReference type="PROSITE" id="PS50928">
    <property type="entry name" value="ABC_TM1"/>
    <property type="match status" value="1"/>
</dbReference>
<name>A0ABX7FKP2_BRECH</name>
<evidence type="ECO:0000259" key="8">
    <source>
        <dbReference type="PROSITE" id="PS50928"/>
    </source>
</evidence>
<gene>
    <name evidence="9" type="ORF">JNE38_25480</name>
</gene>
<keyword evidence="5 7" id="KW-1133">Transmembrane helix</keyword>
<evidence type="ECO:0000256" key="1">
    <source>
        <dbReference type="ARBA" id="ARBA00004651"/>
    </source>
</evidence>
<dbReference type="CDD" id="cd06261">
    <property type="entry name" value="TM_PBP2"/>
    <property type="match status" value="1"/>
</dbReference>
<keyword evidence="3" id="KW-1003">Cell membrane</keyword>
<comment type="similarity">
    <text evidence="7">Belongs to the binding-protein-dependent transport system permease family.</text>
</comment>
<evidence type="ECO:0000256" key="5">
    <source>
        <dbReference type="ARBA" id="ARBA00022989"/>
    </source>
</evidence>
<evidence type="ECO:0000256" key="7">
    <source>
        <dbReference type="RuleBase" id="RU363032"/>
    </source>
</evidence>
<evidence type="ECO:0000256" key="3">
    <source>
        <dbReference type="ARBA" id="ARBA00022475"/>
    </source>
</evidence>
<reference evidence="9 10" key="1">
    <citation type="submission" date="2021-01" db="EMBL/GenBank/DDBJ databases">
        <title>Identification of strong promoters based on the transcriptome of Brevibacillus choshinensis.</title>
        <authorList>
            <person name="Yao D."/>
            <person name="Zhang K."/>
            <person name="Wu J."/>
        </authorList>
    </citation>
    <scope>NUCLEOTIDE SEQUENCE [LARGE SCALE GENOMIC DNA]</scope>
    <source>
        <strain evidence="9 10">HPD31-SP3</strain>
    </source>
</reference>
<feature type="transmembrane region" description="Helical" evidence="7">
    <location>
        <begin position="101"/>
        <end position="122"/>
    </location>
</feature>
<evidence type="ECO:0000256" key="2">
    <source>
        <dbReference type="ARBA" id="ARBA00022448"/>
    </source>
</evidence>
<feature type="transmembrane region" description="Helical" evidence="7">
    <location>
        <begin position="233"/>
        <end position="258"/>
    </location>
</feature>
<comment type="subcellular location">
    <subcellularLocation>
        <location evidence="1 7">Cell membrane</location>
        <topology evidence="1 7">Multi-pass membrane protein</topology>
    </subcellularLocation>
</comment>
<dbReference type="SUPFAM" id="SSF161098">
    <property type="entry name" value="MetI-like"/>
    <property type="match status" value="1"/>
</dbReference>
<dbReference type="Pfam" id="PF00528">
    <property type="entry name" value="BPD_transp_1"/>
    <property type="match status" value="1"/>
</dbReference>
<keyword evidence="4 7" id="KW-0812">Transmembrane</keyword>
<sequence>MAKYIIRRILIALPTMFITLSIIFFSLRILPGDPALAILGEGASEEVLAKLREQMGLNVPVWQQYVNYLAGIFRGDFGESISTGKPVSEMIQSIFPHTMRLAIGGLIVGCVIGIPLGILSAIKQNTTMDNAIRFIAMIGISFPPFFLAILFMVVFSLKIELFPSMGAGETFMENLYHLVLPSLTLGVILGAILMRFVRSSMLDEINQDYVRTARSKGASEKLVIYKHVLRNSLIPVITVIGLDITALLSGAILTETIYSRPGLGSMAVGAIVARDFPTLQGCLVLFTILVVGVNLVVDVSYSLVNPKIRPS</sequence>
<organism evidence="9 10">
    <name type="scientific">Brevibacillus choshinensis</name>
    <dbReference type="NCBI Taxonomy" id="54911"/>
    <lineage>
        <taxon>Bacteria</taxon>
        <taxon>Bacillati</taxon>
        <taxon>Bacillota</taxon>
        <taxon>Bacilli</taxon>
        <taxon>Bacillales</taxon>
        <taxon>Paenibacillaceae</taxon>
        <taxon>Brevibacillus</taxon>
    </lineage>
</organism>
<dbReference type="RefSeq" id="WP_203353861.1">
    <property type="nucleotide sequence ID" value="NZ_CP069127.1"/>
</dbReference>
<dbReference type="InterPro" id="IPR035906">
    <property type="entry name" value="MetI-like_sf"/>
</dbReference>
<protein>
    <submittedName>
        <fullName evidence="9">ABC transporter permease</fullName>
    </submittedName>
</protein>
<dbReference type="Proteomes" id="UP000596248">
    <property type="component" value="Chromosome"/>
</dbReference>
<dbReference type="EMBL" id="CP069127">
    <property type="protein sequence ID" value="QRG66796.1"/>
    <property type="molecule type" value="Genomic_DNA"/>
</dbReference>
<dbReference type="InterPro" id="IPR000515">
    <property type="entry name" value="MetI-like"/>
</dbReference>
<dbReference type="InterPro" id="IPR045621">
    <property type="entry name" value="BPD_transp_1_N"/>
</dbReference>
<dbReference type="PANTHER" id="PTHR43163">
    <property type="entry name" value="DIPEPTIDE TRANSPORT SYSTEM PERMEASE PROTEIN DPPB-RELATED"/>
    <property type="match status" value="1"/>
</dbReference>
<evidence type="ECO:0000313" key="9">
    <source>
        <dbReference type="EMBL" id="QRG66796.1"/>
    </source>
</evidence>
<dbReference type="PANTHER" id="PTHR43163:SF6">
    <property type="entry name" value="DIPEPTIDE TRANSPORT SYSTEM PERMEASE PROTEIN DPPB-RELATED"/>
    <property type="match status" value="1"/>
</dbReference>
<feature type="transmembrane region" description="Helical" evidence="7">
    <location>
        <begin position="278"/>
        <end position="304"/>
    </location>
</feature>
<feature type="transmembrane region" description="Helical" evidence="7">
    <location>
        <begin position="9"/>
        <end position="30"/>
    </location>
</feature>
<keyword evidence="10" id="KW-1185">Reference proteome</keyword>
<feature type="transmembrane region" description="Helical" evidence="7">
    <location>
        <begin position="175"/>
        <end position="197"/>
    </location>
</feature>
<proteinExistence type="inferred from homology"/>
<dbReference type="Pfam" id="PF19300">
    <property type="entry name" value="BPD_transp_1_N"/>
    <property type="match status" value="1"/>
</dbReference>
<feature type="transmembrane region" description="Helical" evidence="7">
    <location>
        <begin position="134"/>
        <end position="155"/>
    </location>
</feature>